<feature type="chain" id="PRO_5032503029" evidence="1">
    <location>
        <begin position="20"/>
        <end position="180"/>
    </location>
</feature>
<reference evidence="2 3" key="1">
    <citation type="submission" date="2020-08" db="EMBL/GenBank/DDBJ databases">
        <title>Genomic Encyclopedia of Type Strains, Phase III (KMG-III): the genomes of soil and plant-associated and newly described type strains.</title>
        <authorList>
            <person name="Whitman W."/>
        </authorList>
    </citation>
    <scope>NUCLEOTIDE SEQUENCE [LARGE SCALE GENOMIC DNA]</scope>
    <source>
        <strain evidence="2 3">CECT 8571</strain>
    </source>
</reference>
<keyword evidence="3" id="KW-1185">Reference proteome</keyword>
<sequence length="180" mass="20188">MWTTRLLLIILLVSLPLHHGLADSAARAYLIPELEQLRPFLGTTYRAEFDGENQKKLVDIARWERALNGTAVRILHSINKGEYGGESIIFYDKTQQSLRFYYFTTAGFYTEGRSHFEDGKLISIETVKGNQDGITQVISTASLSPSGVLTMSSAFKKGQEIASTHTVHYTPVENQTPTFK</sequence>
<proteinExistence type="predicted"/>
<dbReference type="AlphaFoldDB" id="A0A839UQI9"/>
<dbReference type="EMBL" id="JACHXZ010000001">
    <property type="protein sequence ID" value="MBB3167677.1"/>
    <property type="molecule type" value="Genomic_DNA"/>
</dbReference>
<keyword evidence="1" id="KW-0732">Signal</keyword>
<evidence type="ECO:0000313" key="3">
    <source>
        <dbReference type="Proteomes" id="UP000559987"/>
    </source>
</evidence>
<comment type="caution">
    <text evidence="2">The sequence shown here is derived from an EMBL/GenBank/DDBJ whole genome shotgun (WGS) entry which is preliminary data.</text>
</comment>
<feature type="signal peptide" evidence="1">
    <location>
        <begin position="1"/>
        <end position="19"/>
    </location>
</feature>
<dbReference type="Proteomes" id="UP000559987">
    <property type="component" value="Unassembled WGS sequence"/>
</dbReference>
<evidence type="ECO:0000256" key="1">
    <source>
        <dbReference type="SAM" id="SignalP"/>
    </source>
</evidence>
<protein>
    <submittedName>
        <fullName evidence="2">Uncharacterized protein</fullName>
    </submittedName>
</protein>
<dbReference type="RefSeq" id="WP_183908598.1">
    <property type="nucleotide sequence ID" value="NZ_JACHXZ010000001.1"/>
</dbReference>
<organism evidence="2 3">
    <name type="scientific">Simiduia aestuariiviva</name>
    <dbReference type="NCBI Taxonomy" id="1510459"/>
    <lineage>
        <taxon>Bacteria</taxon>
        <taxon>Pseudomonadati</taxon>
        <taxon>Pseudomonadota</taxon>
        <taxon>Gammaproteobacteria</taxon>
        <taxon>Cellvibrionales</taxon>
        <taxon>Cellvibrionaceae</taxon>
        <taxon>Simiduia</taxon>
    </lineage>
</organism>
<evidence type="ECO:0000313" key="2">
    <source>
        <dbReference type="EMBL" id="MBB3167677.1"/>
    </source>
</evidence>
<accession>A0A839UQI9</accession>
<name>A0A839UQI9_9GAMM</name>
<gene>
    <name evidence="2" type="ORF">FHS30_000853</name>
</gene>